<name>A0ABU8RWW7_9SPHN</name>
<dbReference type="InterPro" id="IPR011010">
    <property type="entry name" value="DNA_brk_join_enz"/>
</dbReference>
<organism evidence="2 3">
    <name type="scientific">Novosphingobium anseongense</name>
    <dbReference type="NCBI Taxonomy" id="3133436"/>
    <lineage>
        <taxon>Bacteria</taxon>
        <taxon>Pseudomonadati</taxon>
        <taxon>Pseudomonadota</taxon>
        <taxon>Alphaproteobacteria</taxon>
        <taxon>Sphingomonadales</taxon>
        <taxon>Sphingomonadaceae</taxon>
        <taxon>Novosphingobium</taxon>
    </lineage>
</organism>
<sequence>MDETKAWLTHLQKHKGLGASLMAKMSVGVGLRADEIIHFREEQLPPLPTDGRKEVKMTVCYGTKGQRSPQDLSKRGKERSVLISTDLLIELHLFRDTTRKLTIRRVSQRLNDWEPPEELFFSGKTGRAFSYKRFYEIWKCGPIPFAAFSPHIGRHMWACYTLITKMAEDFEIITKLKGPSHAAVDQLIANMIRIWITPQLGHVDEKTTLMYILWVREVPDLVSFQDQWWDYLNEPL</sequence>
<keyword evidence="3" id="KW-1185">Reference proteome</keyword>
<evidence type="ECO:0000313" key="3">
    <source>
        <dbReference type="Proteomes" id="UP001361239"/>
    </source>
</evidence>
<dbReference type="Gene3D" id="1.10.443.10">
    <property type="entry name" value="Intergrase catalytic core"/>
    <property type="match status" value="1"/>
</dbReference>
<evidence type="ECO:0000256" key="1">
    <source>
        <dbReference type="ARBA" id="ARBA00023172"/>
    </source>
</evidence>
<protein>
    <recommendedName>
        <fullName evidence="4">Tyr recombinase domain-containing protein</fullName>
    </recommendedName>
</protein>
<evidence type="ECO:0000313" key="2">
    <source>
        <dbReference type="EMBL" id="MEJ5977579.1"/>
    </source>
</evidence>
<dbReference type="RefSeq" id="WP_339587511.1">
    <property type="nucleotide sequence ID" value="NZ_JBBHJZ010000002.1"/>
</dbReference>
<dbReference type="SUPFAM" id="SSF56349">
    <property type="entry name" value="DNA breaking-rejoining enzymes"/>
    <property type="match status" value="1"/>
</dbReference>
<proteinExistence type="predicted"/>
<keyword evidence="1" id="KW-0233">DNA recombination</keyword>
<reference evidence="2 3" key="1">
    <citation type="submission" date="2024-03" db="EMBL/GenBank/DDBJ databases">
        <authorList>
            <person name="Jo J.-H."/>
        </authorList>
    </citation>
    <scope>NUCLEOTIDE SEQUENCE [LARGE SCALE GENOMIC DNA]</scope>
    <source>
        <strain evidence="2 3">PS1R-30</strain>
    </source>
</reference>
<dbReference type="EMBL" id="JBBHJZ010000002">
    <property type="protein sequence ID" value="MEJ5977579.1"/>
    <property type="molecule type" value="Genomic_DNA"/>
</dbReference>
<evidence type="ECO:0008006" key="4">
    <source>
        <dbReference type="Google" id="ProtNLM"/>
    </source>
</evidence>
<dbReference type="InterPro" id="IPR013762">
    <property type="entry name" value="Integrase-like_cat_sf"/>
</dbReference>
<gene>
    <name evidence="2" type="ORF">WG901_13095</name>
</gene>
<comment type="caution">
    <text evidence="2">The sequence shown here is derived from an EMBL/GenBank/DDBJ whole genome shotgun (WGS) entry which is preliminary data.</text>
</comment>
<dbReference type="Proteomes" id="UP001361239">
    <property type="component" value="Unassembled WGS sequence"/>
</dbReference>
<accession>A0ABU8RWW7</accession>